<dbReference type="Proteomes" id="UP000801492">
    <property type="component" value="Unassembled WGS sequence"/>
</dbReference>
<dbReference type="InterPro" id="IPR001254">
    <property type="entry name" value="Trypsin_dom"/>
</dbReference>
<dbReference type="InterPro" id="IPR018114">
    <property type="entry name" value="TRYPSIN_HIS"/>
</dbReference>
<evidence type="ECO:0000256" key="2">
    <source>
        <dbReference type="ARBA" id="ARBA00023157"/>
    </source>
</evidence>
<keyword evidence="3" id="KW-0325">Glycoprotein</keyword>
<dbReference type="PRINTS" id="PR00722">
    <property type="entry name" value="CHYMOTRYPSIN"/>
</dbReference>
<evidence type="ECO:0000313" key="7">
    <source>
        <dbReference type="Proteomes" id="UP000801492"/>
    </source>
</evidence>
<dbReference type="InterPro" id="IPR051487">
    <property type="entry name" value="Ser/Thr_Proteases_Immune/Dev"/>
</dbReference>
<proteinExistence type="inferred from homology"/>
<name>A0A8K0GFR5_IGNLU</name>
<comment type="similarity">
    <text evidence="4">Belongs to the peptidase S1 family. CLIP subfamily.</text>
</comment>
<dbReference type="EMBL" id="VTPC01003710">
    <property type="protein sequence ID" value="KAF2898094.1"/>
    <property type="molecule type" value="Genomic_DNA"/>
</dbReference>
<evidence type="ECO:0000256" key="4">
    <source>
        <dbReference type="ARBA" id="ARBA00024195"/>
    </source>
</evidence>
<dbReference type="PROSITE" id="PS50240">
    <property type="entry name" value="TRYPSIN_DOM"/>
    <property type="match status" value="1"/>
</dbReference>
<comment type="caution">
    <text evidence="6">The sequence shown here is derived from an EMBL/GenBank/DDBJ whole genome shotgun (WGS) entry which is preliminary data.</text>
</comment>
<keyword evidence="7" id="KW-1185">Reference proteome</keyword>
<dbReference type="InterPro" id="IPR043504">
    <property type="entry name" value="Peptidase_S1_PA_chymotrypsin"/>
</dbReference>
<dbReference type="InterPro" id="IPR009003">
    <property type="entry name" value="Peptidase_S1_PA"/>
</dbReference>
<gene>
    <name evidence="6" type="ORF">ILUMI_08082</name>
</gene>
<protein>
    <recommendedName>
        <fullName evidence="5">Peptidase S1 domain-containing protein</fullName>
    </recommendedName>
</protein>
<evidence type="ECO:0000313" key="6">
    <source>
        <dbReference type="EMBL" id="KAF2898094.1"/>
    </source>
</evidence>
<keyword evidence="1" id="KW-0732">Signal</keyword>
<accession>A0A8K0GFR5</accession>
<evidence type="ECO:0000256" key="3">
    <source>
        <dbReference type="ARBA" id="ARBA00023180"/>
    </source>
</evidence>
<dbReference type="InterPro" id="IPR001314">
    <property type="entry name" value="Peptidase_S1A"/>
</dbReference>
<dbReference type="Pfam" id="PF00089">
    <property type="entry name" value="Trypsin"/>
    <property type="match status" value="1"/>
</dbReference>
<dbReference type="GO" id="GO:0004252">
    <property type="term" value="F:serine-type endopeptidase activity"/>
    <property type="evidence" value="ECO:0007669"/>
    <property type="project" value="InterPro"/>
</dbReference>
<dbReference type="PROSITE" id="PS00134">
    <property type="entry name" value="TRYPSIN_HIS"/>
    <property type="match status" value="1"/>
</dbReference>
<dbReference type="SMART" id="SM00020">
    <property type="entry name" value="Tryp_SPc"/>
    <property type="match status" value="1"/>
</dbReference>
<dbReference type="OrthoDB" id="7468414at2759"/>
<evidence type="ECO:0000259" key="5">
    <source>
        <dbReference type="PROSITE" id="PS50240"/>
    </source>
</evidence>
<dbReference type="Gene3D" id="2.40.10.10">
    <property type="entry name" value="Trypsin-like serine proteases"/>
    <property type="match status" value="2"/>
</dbReference>
<evidence type="ECO:0000256" key="1">
    <source>
        <dbReference type="ARBA" id="ARBA00022729"/>
    </source>
</evidence>
<dbReference type="GO" id="GO:0006508">
    <property type="term" value="P:proteolysis"/>
    <property type="evidence" value="ECO:0007669"/>
    <property type="project" value="InterPro"/>
</dbReference>
<dbReference type="FunFam" id="2.40.10.10:FF:000028">
    <property type="entry name" value="Serine protease easter"/>
    <property type="match status" value="1"/>
</dbReference>
<dbReference type="SUPFAM" id="SSF50494">
    <property type="entry name" value="Trypsin-like serine proteases"/>
    <property type="match status" value="1"/>
</dbReference>
<reference evidence="6" key="1">
    <citation type="submission" date="2019-08" db="EMBL/GenBank/DDBJ databases">
        <title>The genome of the North American firefly Photinus pyralis.</title>
        <authorList>
            <consortium name="Photinus pyralis genome working group"/>
            <person name="Fallon T.R."/>
            <person name="Sander Lower S.E."/>
            <person name="Weng J.-K."/>
        </authorList>
    </citation>
    <scope>NUCLEOTIDE SEQUENCE</scope>
    <source>
        <strain evidence="6">TRF0915ILg1</strain>
        <tissue evidence="6">Whole body</tissue>
    </source>
</reference>
<keyword evidence="2" id="KW-1015">Disulfide bond</keyword>
<dbReference type="CDD" id="cd00190">
    <property type="entry name" value="Tryp_SPc"/>
    <property type="match status" value="1"/>
</dbReference>
<organism evidence="6 7">
    <name type="scientific">Ignelater luminosus</name>
    <name type="common">Cucubano</name>
    <name type="synonym">Pyrophorus luminosus</name>
    <dbReference type="NCBI Taxonomy" id="2038154"/>
    <lineage>
        <taxon>Eukaryota</taxon>
        <taxon>Metazoa</taxon>
        <taxon>Ecdysozoa</taxon>
        <taxon>Arthropoda</taxon>
        <taxon>Hexapoda</taxon>
        <taxon>Insecta</taxon>
        <taxon>Pterygota</taxon>
        <taxon>Neoptera</taxon>
        <taxon>Endopterygota</taxon>
        <taxon>Coleoptera</taxon>
        <taxon>Polyphaga</taxon>
        <taxon>Elateriformia</taxon>
        <taxon>Elateroidea</taxon>
        <taxon>Elateridae</taxon>
        <taxon>Agrypninae</taxon>
        <taxon>Pyrophorini</taxon>
        <taxon>Ignelater</taxon>
    </lineage>
</organism>
<sequence>MQHSDDYLHDVTTTALITEFPWIARLRYKTEGGDSEGFYCNGALISPRHVLTAAHCKFNDSIIAHVRLGEYHLLNKTDCVHYRDINAKECSNYEDFEVESFTQHPDYDGQPDGINNVAVIELKTDLKKYNDYIRPICLPHAKGTRPKVNRDLAVTGWGWRRTPFTYDLLKVKQRFSIKIESEETCNTIINPAEQRRTLQKNQLCGSLIATANNFCIYDDGGPVMFSYKHRWFVEGIALSRKKNCINESPPFIYVKIADYVEWIYNTTGITIE</sequence>
<dbReference type="PANTHER" id="PTHR24256">
    <property type="entry name" value="TRYPTASE-RELATED"/>
    <property type="match status" value="1"/>
</dbReference>
<dbReference type="AlphaFoldDB" id="A0A8K0GFR5"/>
<feature type="domain" description="Peptidase S1" evidence="5">
    <location>
        <begin position="7"/>
        <end position="268"/>
    </location>
</feature>